<evidence type="ECO:0000256" key="4">
    <source>
        <dbReference type="ARBA" id="ARBA00023163"/>
    </source>
</evidence>
<name>A0A6G8ART6_9ENTE</name>
<evidence type="ECO:0000259" key="6">
    <source>
        <dbReference type="PROSITE" id="PS50937"/>
    </source>
</evidence>
<dbReference type="Gene3D" id="1.10.1660.10">
    <property type="match status" value="1"/>
</dbReference>
<dbReference type="SMART" id="SM00422">
    <property type="entry name" value="HTH_MERR"/>
    <property type="match status" value="1"/>
</dbReference>
<feature type="coiled-coil region" evidence="5">
    <location>
        <begin position="81"/>
        <end position="115"/>
    </location>
</feature>
<dbReference type="Pfam" id="PF13411">
    <property type="entry name" value="MerR_1"/>
    <property type="match status" value="1"/>
</dbReference>
<dbReference type="CDD" id="cd00592">
    <property type="entry name" value="HTH_MerR-like"/>
    <property type="match status" value="1"/>
</dbReference>
<proteinExistence type="predicted"/>
<dbReference type="SUPFAM" id="SSF46955">
    <property type="entry name" value="Putative DNA-binding domain"/>
    <property type="match status" value="1"/>
</dbReference>
<keyword evidence="3" id="KW-0238">DNA-binding</keyword>
<keyword evidence="2" id="KW-0805">Transcription regulation</keyword>
<evidence type="ECO:0000256" key="1">
    <source>
        <dbReference type="ARBA" id="ARBA00022491"/>
    </source>
</evidence>
<evidence type="ECO:0000256" key="5">
    <source>
        <dbReference type="SAM" id="Coils"/>
    </source>
</evidence>
<organism evidence="7 8">
    <name type="scientific">Vagococcus hydrophili</name>
    <dbReference type="NCBI Taxonomy" id="2714947"/>
    <lineage>
        <taxon>Bacteria</taxon>
        <taxon>Bacillati</taxon>
        <taxon>Bacillota</taxon>
        <taxon>Bacilli</taxon>
        <taxon>Lactobacillales</taxon>
        <taxon>Enterococcaceae</taxon>
        <taxon>Vagococcus</taxon>
    </lineage>
</organism>
<dbReference type="PROSITE" id="PS50937">
    <property type="entry name" value="HTH_MERR_2"/>
    <property type="match status" value="1"/>
</dbReference>
<keyword evidence="5" id="KW-0175">Coiled coil</keyword>
<dbReference type="EMBL" id="CP049887">
    <property type="protein sequence ID" value="QIL47635.1"/>
    <property type="molecule type" value="Genomic_DNA"/>
</dbReference>
<dbReference type="InterPro" id="IPR009061">
    <property type="entry name" value="DNA-bd_dom_put_sf"/>
</dbReference>
<gene>
    <name evidence="7" type="ORF">G7082_03320</name>
</gene>
<keyword evidence="1" id="KW-0678">Repressor</keyword>
<dbReference type="GO" id="GO:0003700">
    <property type="term" value="F:DNA-binding transcription factor activity"/>
    <property type="evidence" value="ECO:0007669"/>
    <property type="project" value="InterPro"/>
</dbReference>
<reference evidence="7 8" key="1">
    <citation type="submission" date="2020-03" db="EMBL/GenBank/DDBJ databases">
        <title>Vagococcus sp. nov., isolated from beetles.</title>
        <authorList>
            <person name="Hyun D.-W."/>
            <person name="Bae J.-W."/>
        </authorList>
    </citation>
    <scope>NUCLEOTIDE SEQUENCE [LARGE SCALE GENOMIC DNA]</scope>
    <source>
        <strain evidence="7 8">HDW17B</strain>
    </source>
</reference>
<sequence>MRIGQFIEEMKTTKETIRYYIDEKLMTPKKVDGRYEFTEKDKKDFKSIRELREMGLSIRVIKEIKKNKEFCDTKKQWESNLNIIDSELVKIEIELERLSNEKIALINAKKKLKNKL</sequence>
<evidence type="ECO:0000313" key="7">
    <source>
        <dbReference type="EMBL" id="QIL47635.1"/>
    </source>
</evidence>
<protein>
    <submittedName>
        <fullName evidence="7">MerR family transcriptional regulator</fullName>
    </submittedName>
</protein>
<dbReference type="AlphaFoldDB" id="A0A6G8ART6"/>
<dbReference type="InterPro" id="IPR000551">
    <property type="entry name" value="MerR-type_HTH_dom"/>
</dbReference>
<feature type="domain" description="HTH merR-type" evidence="6">
    <location>
        <begin position="1"/>
        <end position="67"/>
    </location>
</feature>
<dbReference type="PANTHER" id="PTHR30204">
    <property type="entry name" value="REDOX-CYCLING DRUG-SENSING TRANSCRIPTIONAL ACTIVATOR SOXR"/>
    <property type="match status" value="1"/>
</dbReference>
<dbReference type="GO" id="GO:0003677">
    <property type="term" value="F:DNA binding"/>
    <property type="evidence" value="ECO:0007669"/>
    <property type="project" value="UniProtKB-KW"/>
</dbReference>
<dbReference type="Proteomes" id="UP000501747">
    <property type="component" value="Chromosome"/>
</dbReference>
<dbReference type="InterPro" id="IPR047057">
    <property type="entry name" value="MerR_fam"/>
</dbReference>
<keyword evidence="4" id="KW-0804">Transcription</keyword>
<evidence type="ECO:0000313" key="8">
    <source>
        <dbReference type="Proteomes" id="UP000501747"/>
    </source>
</evidence>
<keyword evidence="8" id="KW-1185">Reference proteome</keyword>
<accession>A0A6G8ART6</accession>
<dbReference type="RefSeq" id="WP_166033807.1">
    <property type="nucleotide sequence ID" value="NZ_CP049887.1"/>
</dbReference>
<dbReference type="PANTHER" id="PTHR30204:SF69">
    <property type="entry name" value="MERR-FAMILY TRANSCRIPTIONAL REGULATOR"/>
    <property type="match status" value="1"/>
</dbReference>
<evidence type="ECO:0000256" key="3">
    <source>
        <dbReference type="ARBA" id="ARBA00023125"/>
    </source>
</evidence>
<dbReference type="KEGG" id="vhy:G7082_03320"/>
<evidence type="ECO:0000256" key="2">
    <source>
        <dbReference type="ARBA" id="ARBA00023015"/>
    </source>
</evidence>